<dbReference type="GO" id="GO:0003677">
    <property type="term" value="F:DNA binding"/>
    <property type="evidence" value="ECO:0007669"/>
    <property type="project" value="UniProtKB-KW"/>
</dbReference>
<protein>
    <submittedName>
        <fullName evidence="2">DNA-binding protein</fullName>
    </submittedName>
</protein>
<proteinExistence type="predicted"/>
<evidence type="ECO:0000313" key="3">
    <source>
        <dbReference type="Proteomes" id="UP000605201"/>
    </source>
</evidence>
<dbReference type="Proteomes" id="UP000605201">
    <property type="component" value="Unassembled WGS sequence"/>
</dbReference>
<name>A0A8J6NRZ7_9BACT</name>
<keyword evidence="1" id="KW-0732">Signal</keyword>
<dbReference type="EMBL" id="JACNIG010000086">
    <property type="protein sequence ID" value="MBC8430813.1"/>
    <property type="molecule type" value="Genomic_DNA"/>
</dbReference>
<reference evidence="2 3" key="1">
    <citation type="submission" date="2020-08" db="EMBL/GenBank/DDBJ databases">
        <title>Bridging the membrane lipid divide: bacteria of the FCB group superphylum have the potential to synthesize archaeal ether lipids.</title>
        <authorList>
            <person name="Villanueva L."/>
            <person name="Von Meijenfeldt F.A.B."/>
            <person name="Westbye A.B."/>
            <person name="Yadav S."/>
            <person name="Hopmans E.C."/>
            <person name="Dutilh B.E."/>
            <person name="Sinninghe Damste J.S."/>
        </authorList>
    </citation>
    <scope>NUCLEOTIDE SEQUENCE [LARGE SCALE GENOMIC DNA]</scope>
    <source>
        <strain evidence="2">NIOZ-UU17</strain>
    </source>
</reference>
<feature type="chain" id="PRO_5035189280" evidence="1">
    <location>
        <begin position="22"/>
        <end position="279"/>
    </location>
</feature>
<comment type="caution">
    <text evidence="2">The sequence shown here is derived from an EMBL/GenBank/DDBJ whole genome shotgun (WGS) entry which is preliminary data.</text>
</comment>
<sequence length="279" mass="29336">MNLKKICVCFTGLAIISGLIACGNVTSETEPATPADKLGRTSSQAPAAPQLAAGSGKVVQKLDASMYTYIRLDDGTGNETWAAVPKTQLEIGEQIALKGGTVMRNFNSKTLNRTFDSIIFATGVIRAAGDKNAQTQAATMAGSDVTRSGIAAHGLTPQTRGSSSHATVSFTKLKVEKSTAQNGYTVGELFAKGASLNKQKVTVKGQVVKVNPDIMGRNWLHIQDGTGDLAKNTHDLVVTSADIAEKGAIISLEGILTADKDFGSGYRYDVIVEDAVLMK</sequence>
<feature type="signal peptide" evidence="1">
    <location>
        <begin position="1"/>
        <end position="21"/>
    </location>
</feature>
<keyword evidence="2" id="KW-0238">DNA-binding</keyword>
<dbReference type="PROSITE" id="PS51257">
    <property type="entry name" value="PROKAR_LIPOPROTEIN"/>
    <property type="match status" value="1"/>
</dbReference>
<dbReference type="AlphaFoldDB" id="A0A8J6NRZ7"/>
<accession>A0A8J6NRZ7</accession>
<evidence type="ECO:0000313" key="2">
    <source>
        <dbReference type="EMBL" id="MBC8430813.1"/>
    </source>
</evidence>
<organism evidence="2 3">
    <name type="scientific">Candidatus Desulfatibia vada</name>
    <dbReference type="NCBI Taxonomy" id="2841696"/>
    <lineage>
        <taxon>Bacteria</taxon>
        <taxon>Pseudomonadati</taxon>
        <taxon>Thermodesulfobacteriota</taxon>
        <taxon>Desulfobacteria</taxon>
        <taxon>Desulfobacterales</taxon>
        <taxon>Desulfobacterales incertae sedis</taxon>
        <taxon>Candidatus Desulfatibia</taxon>
    </lineage>
</organism>
<evidence type="ECO:0000256" key="1">
    <source>
        <dbReference type="SAM" id="SignalP"/>
    </source>
</evidence>
<gene>
    <name evidence="2" type="ORF">H8D96_02730</name>
</gene>